<dbReference type="WBParaSite" id="PDA_v2.g19005.t1">
    <property type="protein sequence ID" value="PDA_v2.g19005.t1"/>
    <property type="gene ID" value="PDA_v2.g19005"/>
</dbReference>
<keyword evidence="1" id="KW-1185">Reference proteome</keyword>
<evidence type="ECO:0000313" key="2">
    <source>
        <dbReference type="WBParaSite" id="PDA_v2.g19005.t1"/>
    </source>
</evidence>
<sequence>MFCDAEESFSNICTSESGIEINISSFIETGYEKCVTSNVSRLLKKAYLHVINENHYDPPQNRKTRSNVIILTDLSVVDTFYDRMSINLQEILFFIFSNAKENHQDNKYPAHLTEQYFYTSDNVSKKAIGELIVNQTLSMLIFMQSLWCACSYFINQNTNRHTL</sequence>
<accession>A0A914PKR2</accession>
<evidence type="ECO:0000313" key="1">
    <source>
        <dbReference type="Proteomes" id="UP000887578"/>
    </source>
</evidence>
<dbReference type="AlphaFoldDB" id="A0A914PKR2"/>
<protein>
    <submittedName>
        <fullName evidence="2">Uncharacterized protein</fullName>
    </submittedName>
</protein>
<organism evidence="1 2">
    <name type="scientific">Panagrolaimus davidi</name>
    <dbReference type="NCBI Taxonomy" id="227884"/>
    <lineage>
        <taxon>Eukaryota</taxon>
        <taxon>Metazoa</taxon>
        <taxon>Ecdysozoa</taxon>
        <taxon>Nematoda</taxon>
        <taxon>Chromadorea</taxon>
        <taxon>Rhabditida</taxon>
        <taxon>Tylenchina</taxon>
        <taxon>Panagrolaimomorpha</taxon>
        <taxon>Panagrolaimoidea</taxon>
        <taxon>Panagrolaimidae</taxon>
        <taxon>Panagrolaimus</taxon>
    </lineage>
</organism>
<reference evidence="2" key="1">
    <citation type="submission" date="2022-11" db="UniProtKB">
        <authorList>
            <consortium name="WormBaseParasite"/>
        </authorList>
    </citation>
    <scope>IDENTIFICATION</scope>
</reference>
<dbReference type="Proteomes" id="UP000887578">
    <property type="component" value="Unplaced"/>
</dbReference>
<proteinExistence type="predicted"/>
<name>A0A914PKR2_9BILA</name>